<dbReference type="GO" id="GO:0031419">
    <property type="term" value="F:cobalamin binding"/>
    <property type="evidence" value="ECO:0007669"/>
    <property type="project" value="UniProtKB-KW"/>
</dbReference>
<evidence type="ECO:0000256" key="4">
    <source>
        <dbReference type="ARBA" id="ARBA00022634"/>
    </source>
</evidence>
<feature type="domain" description="Ribonucleotide reductase large subunit C-terminal" evidence="14">
    <location>
        <begin position="187"/>
        <end position="766"/>
    </location>
</feature>
<dbReference type="EMBL" id="CP022674">
    <property type="protein sequence ID" value="AXI31351.1"/>
    <property type="molecule type" value="Genomic_DNA"/>
</dbReference>
<comment type="function">
    <text evidence="11">Catalyzes the reduction of ribonucleotides to deoxyribonucleotides. May function to provide a pool of deoxyribonucleotide precursors for DNA repair during oxygen limitation and/or for immediate growth after restoration of oxygen.</text>
</comment>
<protein>
    <recommendedName>
        <fullName evidence="11">Vitamin B12-dependent ribonucleotide reductase</fullName>
        <ecNumber evidence="11">1.17.4.1</ecNumber>
    </recommendedName>
</protein>
<dbReference type="NCBIfam" id="TIGR02504">
    <property type="entry name" value="NrdJ_Z"/>
    <property type="match status" value="1"/>
</dbReference>
<proteinExistence type="inferred from homology"/>
<evidence type="ECO:0000256" key="11">
    <source>
        <dbReference type="RuleBase" id="RU364064"/>
    </source>
</evidence>
<dbReference type="Proteomes" id="UP000253834">
    <property type="component" value="Chromosome"/>
</dbReference>
<keyword evidence="8" id="KW-1015">Disulfide bond</keyword>
<comment type="cofactor">
    <cofactor evidence="1 11">
        <name>adenosylcob(III)alamin</name>
        <dbReference type="ChEBI" id="CHEBI:18408"/>
    </cofactor>
</comment>
<evidence type="ECO:0000256" key="1">
    <source>
        <dbReference type="ARBA" id="ARBA00001922"/>
    </source>
</evidence>
<gene>
    <name evidence="15" type="ORF">CIB87_20745</name>
</gene>
<dbReference type="InterPro" id="IPR013509">
    <property type="entry name" value="RNR_lsu_N"/>
</dbReference>
<dbReference type="RefSeq" id="WP_114896744.1">
    <property type="nucleotide sequence ID" value="NZ_CP022674.1"/>
</dbReference>
<name>A0AA86I9R3_PRIMG</name>
<dbReference type="PRINTS" id="PR01183">
    <property type="entry name" value="RIBORDTASEM1"/>
</dbReference>
<dbReference type="NCBIfam" id="NF005991">
    <property type="entry name" value="PRK08115.1"/>
    <property type="match status" value="1"/>
</dbReference>
<dbReference type="PANTHER" id="PTHR43371:SF1">
    <property type="entry name" value="RIBONUCLEOSIDE-DIPHOSPHATE REDUCTASE"/>
    <property type="match status" value="1"/>
</dbReference>
<dbReference type="InterPro" id="IPR050862">
    <property type="entry name" value="RdRp_reductase_class-2"/>
</dbReference>
<keyword evidence="6 11" id="KW-0560">Oxidoreductase</keyword>
<keyword evidence="5 11" id="KW-0547">Nucleotide-binding</keyword>
<keyword evidence="9 11" id="KW-0170">Cobalt</keyword>
<dbReference type="PANTHER" id="PTHR43371">
    <property type="entry name" value="VITAMIN B12-DEPENDENT RIBONUCLEOTIDE REDUCTASE"/>
    <property type="match status" value="1"/>
</dbReference>
<evidence type="ECO:0000256" key="5">
    <source>
        <dbReference type="ARBA" id="ARBA00022741"/>
    </source>
</evidence>
<dbReference type="AlphaFoldDB" id="A0AA86I9R3"/>
<dbReference type="GO" id="GO:0005524">
    <property type="term" value="F:ATP binding"/>
    <property type="evidence" value="ECO:0007669"/>
    <property type="project" value="InterPro"/>
</dbReference>
<evidence type="ECO:0000259" key="13">
    <source>
        <dbReference type="Pfam" id="PF00317"/>
    </source>
</evidence>
<dbReference type="GO" id="GO:0009263">
    <property type="term" value="P:deoxyribonucleotide biosynthetic process"/>
    <property type="evidence" value="ECO:0007669"/>
    <property type="project" value="UniProtKB-KW"/>
</dbReference>
<evidence type="ECO:0000313" key="16">
    <source>
        <dbReference type="Proteomes" id="UP000253834"/>
    </source>
</evidence>
<dbReference type="InterPro" id="IPR000788">
    <property type="entry name" value="RNR_lg_C"/>
</dbReference>
<dbReference type="GO" id="GO:0071897">
    <property type="term" value="P:DNA biosynthetic process"/>
    <property type="evidence" value="ECO:0007669"/>
    <property type="project" value="UniProtKB-KW"/>
</dbReference>
<evidence type="ECO:0000259" key="14">
    <source>
        <dbReference type="Pfam" id="PF02867"/>
    </source>
</evidence>
<sequence>MTVLLNQKVNMNVEKLNSNIERFPQVHPITPDMKLTHKGVSRLVMLDRYAFKDTEKLTLSEGDFVVLTVKEDPKFPARGLGYVESINFEQKTAVVKVEDEFRGALSPEEAENGLITRSLDVIEKPLEVFYEQIAKRNATGLASVEKTEEKRKEWFEKFYQELVQLNFVPAGRVLYGAGADTDVTYFNCYVMPYVKDSREGISEHRKQVMEIMSRGGGVGTNGSTLRPRNTLARGVNGKSSGSVSWLDDIAKLTHLVEQGGSRRGAQMIMLADWHPDIVEFIISKMQNPRILRFLIENTNDEMIKKHAQDKLKFTPLTESEEAMYQGIINYKQIPGLGGFSEKIIKDAEEKLQTGGTYSVHNSEFLTGANISVCLTKDFMDAVENDGEYELRFPDVESYSKEEMANYNENWHEVGDVREWAKQGNKVRTYRTIRAKELWNLINICATYSAEPGIFFFDNANDMTNAQAYGQHVVATNPCGEQPLAPFSVCNLAAVNLAQMADKETKTVNFEKLRQTVETGVRMQDNVIDATPYFLEENQKQALGERRVGLGVMGLHDLLIYCETEYGSDKGNELVDKVFETIATTAYRASVELGKEKGSFPFLVGETDAETASLREAFTNTGFMKKMPEDIRENIKEHGIRNSHLLTVAPTGSTGTMVGVSTGLEPYFSFSYFRSGRLGKFIEVKADIVQEYLDQHPEADPNNLPEWFISAMELAPQAHADVQCVIQRWIDSSISKTVNAPRGYTVEQVQKVYERLYKGGAKGGTVYVDGSRDAQVLTLKAEENTFDEEIETPKEETKPHVVLVDTINEIRSTDVTIGSEVGNTCPVCRQGTVEEMGGCNTCTNCGAQLKCGL</sequence>
<dbReference type="Pfam" id="PF02867">
    <property type="entry name" value="Ribonuc_red_lgC"/>
    <property type="match status" value="1"/>
</dbReference>
<evidence type="ECO:0000313" key="15">
    <source>
        <dbReference type="EMBL" id="AXI31351.1"/>
    </source>
</evidence>
<evidence type="ECO:0000256" key="9">
    <source>
        <dbReference type="ARBA" id="ARBA00023285"/>
    </source>
</evidence>
<dbReference type="SUPFAM" id="SSF51998">
    <property type="entry name" value="PFL-like glycyl radical enzymes"/>
    <property type="match status" value="1"/>
</dbReference>
<comment type="similarity">
    <text evidence="2 11">Belongs to the ribonucleoside diphosphate reductase class-2 family.</text>
</comment>
<accession>A0AA86I9R3</accession>
<evidence type="ECO:0000256" key="7">
    <source>
        <dbReference type="ARBA" id="ARBA00023116"/>
    </source>
</evidence>
<evidence type="ECO:0000256" key="8">
    <source>
        <dbReference type="ARBA" id="ARBA00023157"/>
    </source>
</evidence>
<organism evidence="15 16">
    <name type="scientific">Priestia megaterium</name>
    <name type="common">Bacillus megaterium</name>
    <dbReference type="NCBI Taxonomy" id="1404"/>
    <lineage>
        <taxon>Bacteria</taxon>
        <taxon>Bacillati</taxon>
        <taxon>Bacillota</taxon>
        <taxon>Bacilli</taxon>
        <taxon>Bacillales</taxon>
        <taxon>Bacillaceae</taxon>
        <taxon>Priestia</taxon>
    </lineage>
</organism>
<feature type="domain" description="Ribonucleotide reductase large subunit N-terminal" evidence="13">
    <location>
        <begin position="126"/>
        <end position="180"/>
    </location>
</feature>
<dbReference type="InterPro" id="IPR013344">
    <property type="entry name" value="RNR_NrdJ/NrdZ"/>
</dbReference>
<evidence type="ECO:0000256" key="10">
    <source>
        <dbReference type="ARBA" id="ARBA00047754"/>
    </source>
</evidence>
<evidence type="ECO:0000256" key="3">
    <source>
        <dbReference type="ARBA" id="ARBA00022628"/>
    </source>
</evidence>
<feature type="region of interest" description="Disordered" evidence="12">
    <location>
        <begin position="217"/>
        <end position="236"/>
    </location>
</feature>
<evidence type="ECO:0000256" key="2">
    <source>
        <dbReference type="ARBA" id="ARBA00007405"/>
    </source>
</evidence>
<dbReference type="EC" id="1.17.4.1" evidence="11"/>
<dbReference type="Pfam" id="PF00317">
    <property type="entry name" value="Ribonuc_red_lgN"/>
    <property type="match status" value="1"/>
</dbReference>
<evidence type="ECO:0000256" key="6">
    <source>
        <dbReference type="ARBA" id="ARBA00023002"/>
    </source>
</evidence>
<dbReference type="Gene3D" id="3.20.70.20">
    <property type="match status" value="1"/>
</dbReference>
<comment type="catalytic activity">
    <reaction evidence="10 11">
        <text>a 2'-deoxyribonucleoside 5'-diphosphate + [thioredoxin]-disulfide + H2O = a ribonucleoside 5'-diphosphate + [thioredoxin]-dithiol</text>
        <dbReference type="Rhea" id="RHEA:23252"/>
        <dbReference type="Rhea" id="RHEA-COMP:10698"/>
        <dbReference type="Rhea" id="RHEA-COMP:10700"/>
        <dbReference type="ChEBI" id="CHEBI:15377"/>
        <dbReference type="ChEBI" id="CHEBI:29950"/>
        <dbReference type="ChEBI" id="CHEBI:50058"/>
        <dbReference type="ChEBI" id="CHEBI:57930"/>
        <dbReference type="ChEBI" id="CHEBI:73316"/>
        <dbReference type="EC" id="1.17.4.1"/>
    </reaction>
</comment>
<keyword evidence="4 11" id="KW-0237">DNA synthesis</keyword>
<reference evidence="15 16" key="1">
    <citation type="submission" date="2017-07" db="EMBL/GenBank/DDBJ databases">
        <title>Isolation and development of strain Bacillus megaterium SR7 for enhanced growth and metabolite production under supercritical carbon dioxide.</title>
        <authorList>
            <person name="Freedman A.J.E."/>
            <person name="Peet K.C."/>
            <person name="Boock J.T."/>
            <person name="Penn K."/>
            <person name="Prather K.L.J."/>
            <person name="Thompson J.R."/>
        </authorList>
    </citation>
    <scope>NUCLEOTIDE SEQUENCE [LARGE SCALE GENOMIC DNA]</scope>
    <source>
        <strain evidence="15 16">SR7</strain>
    </source>
</reference>
<dbReference type="CDD" id="cd02888">
    <property type="entry name" value="RNR_II_dimer"/>
    <property type="match status" value="1"/>
</dbReference>
<keyword evidence="3 11" id="KW-0846">Cobalamin</keyword>
<keyword evidence="7" id="KW-0215">Deoxyribonucleotide synthesis</keyword>
<dbReference type="GO" id="GO:0004748">
    <property type="term" value="F:ribonucleoside-diphosphate reductase activity, thioredoxin disulfide as acceptor"/>
    <property type="evidence" value="ECO:0007669"/>
    <property type="project" value="UniProtKB-EC"/>
</dbReference>
<evidence type="ECO:0000256" key="12">
    <source>
        <dbReference type="SAM" id="MobiDB-lite"/>
    </source>
</evidence>